<dbReference type="EMBL" id="LS992241">
    <property type="protein sequence ID" value="SYX84946.1"/>
    <property type="molecule type" value="Genomic_DNA"/>
</dbReference>
<dbReference type="AlphaFoldDB" id="A0A383RF89"/>
<protein>
    <recommendedName>
        <fullName evidence="4">Spo0E like sporulation regulatory protein</fullName>
    </recommendedName>
</protein>
<name>A0A383RF89_PAEAL</name>
<proteinExistence type="predicted"/>
<dbReference type="SUPFAM" id="SSF140500">
    <property type="entry name" value="BAS1536-like"/>
    <property type="match status" value="1"/>
</dbReference>
<keyword evidence="1" id="KW-0175">Coiled coil</keyword>
<reference evidence="3" key="1">
    <citation type="submission" date="2018-08" db="EMBL/GenBank/DDBJ databases">
        <authorList>
            <person name="Chevrot R."/>
        </authorList>
    </citation>
    <scope>NUCLEOTIDE SEQUENCE [LARGE SCALE GENOMIC DNA]</scope>
</reference>
<dbReference type="Proteomes" id="UP000304148">
    <property type="component" value="Chromosome"/>
</dbReference>
<gene>
    <name evidence="2" type="ORF">PBLR_13368</name>
</gene>
<dbReference type="InterPro" id="IPR036638">
    <property type="entry name" value="HLH_DNA-bd_sf"/>
</dbReference>
<dbReference type="RefSeq" id="WP_138186725.1">
    <property type="nucleotide sequence ID" value="NZ_LS992241.1"/>
</dbReference>
<dbReference type="InterPro" id="IPR018540">
    <property type="entry name" value="Spo0E-like"/>
</dbReference>
<evidence type="ECO:0008006" key="4">
    <source>
        <dbReference type="Google" id="ProtNLM"/>
    </source>
</evidence>
<evidence type="ECO:0000313" key="2">
    <source>
        <dbReference type="EMBL" id="SYX84946.1"/>
    </source>
</evidence>
<evidence type="ECO:0000256" key="1">
    <source>
        <dbReference type="SAM" id="Coils"/>
    </source>
</evidence>
<feature type="coiled-coil region" evidence="1">
    <location>
        <begin position="6"/>
        <end position="40"/>
    </location>
</feature>
<dbReference type="Pfam" id="PF09388">
    <property type="entry name" value="SpoOE-like"/>
    <property type="match status" value="1"/>
</dbReference>
<accession>A0A383RF89</accession>
<dbReference type="Gene3D" id="4.10.280.10">
    <property type="entry name" value="Helix-loop-helix DNA-binding domain"/>
    <property type="match status" value="1"/>
</dbReference>
<organism evidence="2 3">
    <name type="scientific">Paenibacillus alvei</name>
    <name type="common">Bacillus alvei</name>
    <dbReference type="NCBI Taxonomy" id="44250"/>
    <lineage>
        <taxon>Bacteria</taxon>
        <taxon>Bacillati</taxon>
        <taxon>Bacillota</taxon>
        <taxon>Bacilli</taxon>
        <taxon>Bacillales</taxon>
        <taxon>Paenibacillaceae</taxon>
        <taxon>Paenibacillus</taxon>
    </lineage>
</organism>
<evidence type="ECO:0000313" key="3">
    <source>
        <dbReference type="Proteomes" id="UP000304148"/>
    </source>
</evidence>
<dbReference type="GO" id="GO:0046983">
    <property type="term" value="F:protein dimerization activity"/>
    <property type="evidence" value="ECO:0007669"/>
    <property type="project" value="InterPro"/>
</dbReference>
<dbReference type="GO" id="GO:0043937">
    <property type="term" value="P:regulation of sporulation"/>
    <property type="evidence" value="ECO:0007669"/>
    <property type="project" value="InterPro"/>
</dbReference>
<sequence>MAIAPSNSDDQQKKDLKDKIERIRQQLLKLATERKSLTDEKVIVLSQELDHHLLKFQQETRK</sequence>
<dbReference type="InterPro" id="IPR037208">
    <property type="entry name" value="Spo0E-like_sf"/>
</dbReference>